<dbReference type="EMBL" id="CP032325">
    <property type="protein sequence ID" value="QCN99665.1"/>
    <property type="molecule type" value="Genomic_DNA"/>
</dbReference>
<dbReference type="GO" id="GO:0022857">
    <property type="term" value="F:transmembrane transporter activity"/>
    <property type="evidence" value="ECO:0007669"/>
    <property type="project" value="InterPro"/>
</dbReference>
<keyword evidence="7 9" id="KW-0472">Membrane</keyword>
<feature type="transmembrane region" description="Helical" evidence="9">
    <location>
        <begin position="92"/>
        <end position="113"/>
    </location>
</feature>
<evidence type="ECO:0000313" key="11">
    <source>
        <dbReference type="Proteomes" id="UP000298595"/>
    </source>
</evidence>
<dbReference type="CDD" id="cd06582">
    <property type="entry name" value="TM_PBP1_LivH_like"/>
    <property type="match status" value="1"/>
</dbReference>
<evidence type="ECO:0000256" key="7">
    <source>
        <dbReference type="ARBA" id="ARBA00023136"/>
    </source>
</evidence>
<dbReference type="Proteomes" id="UP000298595">
    <property type="component" value="Plasmid p4"/>
</dbReference>
<keyword evidence="3" id="KW-1003">Cell membrane</keyword>
<proteinExistence type="inferred from homology"/>
<feature type="transmembrane region" description="Helical" evidence="9">
    <location>
        <begin position="60"/>
        <end position="80"/>
    </location>
</feature>
<keyword evidence="5" id="KW-0029">Amino-acid transport</keyword>
<organism evidence="10 11">
    <name type="scientific">Azospirillum argentinense</name>
    <dbReference type="NCBI Taxonomy" id="2970906"/>
    <lineage>
        <taxon>Bacteria</taxon>
        <taxon>Pseudomonadati</taxon>
        <taxon>Pseudomonadota</taxon>
        <taxon>Alphaproteobacteria</taxon>
        <taxon>Rhodospirillales</taxon>
        <taxon>Azospirillaceae</taxon>
        <taxon>Azospirillum</taxon>
    </lineage>
</organism>
<dbReference type="GO" id="GO:0005886">
    <property type="term" value="C:plasma membrane"/>
    <property type="evidence" value="ECO:0007669"/>
    <property type="project" value="UniProtKB-SubCell"/>
</dbReference>
<dbReference type="AlphaFoldDB" id="A0A4D8PW71"/>
<evidence type="ECO:0000256" key="1">
    <source>
        <dbReference type="ARBA" id="ARBA00004651"/>
    </source>
</evidence>
<feature type="transmembrane region" description="Helical" evidence="9">
    <location>
        <begin position="12"/>
        <end position="30"/>
    </location>
</feature>
<feature type="transmembrane region" description="Helical" evidence="9">
    <location>
        <begin position="254"/>
        <end position="276"/>
    </location>
</feature>
<evidence type="ECO:0000256" key="4">
    <source>
        <dbReference type="ARBA" id="ARBA00022692"/>
    </source>
</evidence>
<keyword evidence="6 9" id="KW-1133">Transmembrane helix</keyword>
<dbReference type="InterPro" id="IPR052157">
    <property type="entry name" value="BCAA_transport_permease"/>
</dbReference>
<dbReference type="RefSeq" id="WP_114860722.1">
    <property type="nucleotide sequence ID" value="NZ_CP032325.1"/>
</dbReference>
<evidence type="ECO:0000256" key="2">
    <source>
        <dbReference type="ARBA" id="ARBA00022448"/>
    </source>
</evidence>
<dbReference type="Pfam" id="PF02653">
    <property type="entry name" value="BPD_transp_2"/>
    <property type="match status" value="1"/>
</dbReference>
<evidence type="ECO:0000256" key="9">
    <source>
        <dbReference type="SAM" id="Phobius"/>
    </source>
</evidence>
<keyword evidence="4 9" id="KW-0812">Transmembrane</keyword>
<dbReference type="GO" id="GO:0006865">
    <property type="term" value="P:amino acid transport"/>
    <property type="evidence" value="ECO:0007669"/>
    <property type="project" value="UniProtKB-KW"/>
</dbReference>
<evidence type="ECO:0000256" key="3">
    <source>
        <dbReference type="ARBA" id="ARBA00022475"/>
    </source>
</evidence>
<dbReference type="KEGG" id="aare:D3093_30890"/>
<feature type="transmembrane region" description="Helical" evidence="9">
    <location>
        <begin position="190"/>
        <end position="213"/>
    </location>
</feature>
<sequence length="286" mass="29514">MANALLIQVLNGLVYGGLLFIVSVGLVLIFGLRRVVNFAHGSLFMIGAYVGFSIATVAGFWAGVLGAAVVLAVAGVLLDVSVFRPLRRQDPIATVLVTFGLLLILEDLAHTVWGKDTHTLPLPEMLAGSVDILGQPFPAYRLMVIAVAAAVGVGLALWLRFSRVGLFVRASSIDPVTTAVQGVNTDRVSALVVAVGTGLAGLSGTIAAPLLALSPSMGGSILIESFIVVVVGGLGSFSGALIAALAIGQIHNLGIIYVPWAATMVPFLLMVAVLVWRPTGFAGSHV</sequence>
<feature type="transmembrane region" description="Helical" evidence="9">
    <location>
        <begin position="225"/>
        <end position="247"/>
    </location>
</feature>
<protein>
    <submittedName>
        <fullName evidence="10">Branched-chain amino acid ABC transporter permease</fullName>
    </submittedName>
</protein>
<reference evidence="10 11" key="1">
    <citation type="submission" date="2018-09" db="EMBL/GenBank/DDBJ databases">
        <title>Whole genome based analysis of evolution and adaptive divergence in Indian and Brazilian strains of Azospirillum brasilense.</title>
        <authorList>
            <person name="Singh C."/>
            <person name="Tripathi A.K."/>
        </authorList>
    </citation>
    <scope>NUCLEOTIDE SEQUENCE [LARGE SCALE GENOMIC DNA]</scope>
    <source>
        <strain evidence="10 11">MTCC4035</strain>
        <plasmid evidence="10 11">p4</plasmid>
    </source>
</reference>
<evidence type="ECO:0000256" key="6">
    <source>
        <dbReference type="ARBA" id="ARBA00022989"/>
    </source>
</evidence>
<evidence type="ECO:0000256" key="8">
    <source>
        <dbReference type="ARBA" id="ARBA00037998"/>
    </source>
</evidence>
<dbReference type="PANTHER" id="PTHR11795">
    <property type="entry name" value="BRANCHED-CHAIN AMINO ACID TRANSPORT SYSTEM PERMEASE PROTEIN LIVH"/>
    <property type="match status" value="1"/>
</dbReference>
<evidence type="ECO:0000313" key="10">
    <source>
        <dbReference type="EMBL" id="QCN99665.1"/>
    </source>
</evidence>
<dbReference type="InterPro" id="IPR001851">
    <property type="entry name" value="ABC_transp_permease"/>
</dbReference>
<feature type="transmembrane region" description="Helical" evidence="9">
    <location>
        <begin position="139"/>
        <end position="159"/>
    </location>
</feature>
<keyword evidence="10" id="KW-0614">Plasmid</keyword>
<geneLocation type="plasmid" evidence="10 11">
    <name>p4</name>
</geneLocation>
<keyword evidence="2" id="KW-0813">Transport</keyword>
<gene>
    <name evidence="10" type="ORF">D3093_30890</name>
</gene>
<comment type="subcellular location">
    <subcellularLocation>
        <location evidence="1">Cell membrane</location>
        <topology evidence="1">Multi-pass membrane protein</topology>
    </subcellularLocation>
</comment>
<name>A0A4D8PW71_9PROT</name>
<comment type="similarity">
    <text evidence="8">Belongs to the binding-protein-dependent transport system permease family. LivHM subfamily.</text>
</comment>
<dbReference type="PANTHER" id="PTHR11795:SF442">
    <property type="entry name" value="ABC TRANSPORTER ATP-BINDING PROTEIN"/>
    <property type="match status" value="1"/>
</dbReference>
<accession>A0A4D8PW71</accession>
<evidence type="ECO:0000256" key="5">
    <source>
        <dbReference type="ARBA" id="ARBA00022970"/>
    </source>
</evidence>